<dbReference type="AlphaFoldDB" id="A0A6G1FU75"/>
<dbReference type="Gene3D" id="4.10.60.10">
    <property type="entry name" value="Zinc finger, CCHC-type"/>
    <property type="match status" value="1"/>
</dbReference>
<dbReference type="GO" id="GO:0008270">
    <property type="term" value="F:zinc ion binding"/>
    <property type="evidence" value="ECO:0007669"/>
    <property type="project" value="UniProtKB-KW"/>
</dbReference>
<sequence length="478" mass="54781">MSEQHQPTVEDASEHSQTAPEAPLANGPPPSEMHGALESSPVPHLSAVAWVNLSPQQQINALTEHVNNLHVRQEHMRTQQTRNIVNGGARYTTPPGASHSVTMEDASTVAPQIIKGYNIPHNRGDSPYSSHNQGYGNGLPPSVVRPRYNKPTEPDPFNNDAENKVREVNDFITRMKVHFNALAITEHGGQELPEPEKITRLMGFTKGRLQRQWMEDYTKTMEYYRSREVTMIDRDRVGPPAIKPNVMVTAEDYFTWLRNMKIPPGHQIEVNRQYHNARQQERETVEAFSDRFLDYAYSLTDRPSEREQCERFMAGVRRHLTQRYYLQLGITDPSQDKSEWSARIFKLREIEALEVYRRPYSSRNRLNAMENYGDDIEDLDEYESDTTTTNYDDMNMIRGSSSRGSFRRGDRSRTSRGRGRGGSETNRAPRLDPGNKKWKTARTCYHCGGHGHFARDCPSQEAEDDKDDSEEIPKATRS</sequence>
<feature type="region of interest" description="Disordered" evidence="2">
    <location>
        <begin position="385"/>
        <end position="437"/>
    </location>
</feature>
<protein>
    <recommendedName>
        <fullName evidence="3">CCHC-type domain-containing protein</fullName>
    </recommendedName>
</protein>
<dbReference type="SUPFAM" id="SSF57756">
    <property type="entry name" value="Retrovirus zinc finger-like domains"/>
    <property type="match status" value="1"/>
</dbReference>
<keyword evidence="5" id="KW-1185">Reference proteome</keyword>
<evidence type="ECO:0000259" key="3">
    <source>
        <dbReference type="PROSITE" id="PS50158"/>
    </source>
</evidence>
<feature type="domain" description="CCHC-type" evidence="3">
    <location>
        <begin position="444"/>
        <end position="459"/>
    </location>
</feature>
<dbReference type="EMBL" id="ML975174">
    <property type="protein sequence ID" value="KAF1809211.1"/>
    <property type="molecule type" value="Genomic_DNA"/>
</dbReference>
<reference evidence="6" key="3">
    <citation type="submission" date="2025-04" db="UniProtKB">
        <authorList>
            <consortium name="RefSeq"/>
        </authorList>
    </citation>
    <scope>IDENTIFICATION</scope>
    <source>
        <strain evidence="6">CBS 781.70</strain>
    </source>
</reference>
<evidence type="ECO:0000256" key="2">
    <source>
        <dbReference type="SAM" id="MobiDB-lite"/>
    </source>
</evidence>
<dbReference type="RefSeq" id="XP_033530842.1">
    <property type="nucleotide sequence ID" value="XM_033674043.1"/>
</dbReference>
<evidence type="ECO:0000313" key="6">
    <source>
        <dbReference type="RefSeq" id="XP_033530842.1"/>
    </source>
</evidence>
<reference evidence="4 6" key="1">
    <citation type="submission" date="2020-01" db="EMBL/GenBank/DDBJ databases">
        <authorList>
            <consortium name="DOE Joint Genome Institute"/>
            <person name="Haridas S."/>
            <person name="Albert R."/>
            <person name="Binder M."/>
            <person name="Bloem J."/>
            <person name="Labutti K."/>
            <person name="Salamov A."/>
            <person name="Andreopoulos B."/>
            <person name="Baker S.E."/>
            <person name="Barry K."/>
            <person name="Bills G."/>
            <person name="Bluhm B.H."/>
            <person name="Cannon C."/>
            <person name="Castanera R."/>
            <person name="Culley D.E."/>
            <person name="Daum C."/>
            <person name="Ezra D."/>
            <person name="Gonzalez J.B."/>
            <person name="Henrissat B."/>
            <person name="Kuo A."/>
            <person name="Liang C."/>
            <person name="Lipzen A."/>
            <person name="Lutzoni F."/>
            <person name="Magnuson J."/>
            <person name="Mondo S."/>
            <person name="Nolan M."/>
            <person name="Ohm R."/>
            <person name="Pangilinan J."/>
            <person name="Park H.-J."/>
            <person name="Ramirez L."/>
            <person name="Alfaro M."/>
            <person name="Sun H."/>
            <person name="Tritt A."/>
            <person name="Yoshinaga Y."/>
            <person name="Zwiers L.-H."/>
            <person name="Turgeon B.G."/>
            <person name="Goodwin S.B."/>
            <person name="Spatafora J.W."/>
            <person name="Crous P.W."/>
            <person name="Grigoriev I.V."/>
        </authorList>
    </citation>
    <scope>NUCLEOTIDE SEQUENCE</scope>
    <source>
        <strain evidence="4 6">CBS 781.70</strain>
    </source>
</reference>
<evidence type="ECO:0000256" key="1">
    <source>
        <dbReference type="PROSITE-ProRule" id="PRU00047"/>
    </source>
</evidence>
<evidence type="ECO:0000313" key="4">
    <source>
        <dbReference type="EMBL" id="KAF1809211.1"/>
    </source>
</evidence>
<feature type="region of interest" description="Disordered" evidence="2">
    <location>
        <begin position="1"/>
        <end position="38"/>
    </location>
</feature>
<dbReference type="Pfam" id="PF00098">
    <property type="entry name" value="zf-CCHC"/>
    <property type="match status" value="1"/>
</dbReference>
<dbReference type="Proteomes" id="UP000504638">
    <property type="component" value="Unplaced"/>
</dbReference>
<dbReference type="InterPro" id="IPR001878">
    <property type="entry name" value="Znf_CCHC"/>
</dbReference>
<dbReference type="PROSITE" id="PS50158">
    <property type="entry name" value="ZF_CCHC"/>
    <property type="match status" value="1"/>
</dbReference>
<feature type="compositionally biased region" description="Acidic residues" evidence="2">
    <location>
        <begin position="461"/>
        <end position="470"/>
    </location>
</feature>
<proteinExistence type="predicted"/>
<reference evidence="6" key="2">
    <citation type="submission" date="2020-04" db="EMBL/GenBank/DDBJ databases">
        <authorList>
            <consortium name="NCBI Genome Project"/>
        </authorList>
    </citation>
    <scope>NUCLEOTIDE SEQUENCE</scope>
    <source>
        <strain evidence="6">CBS 781.70</strain>
    </source>
</reference>
<dbReference type="SMART" id="SM00343">
    <property type="entry name" value="ZnF_C2HC"/>
    <property type="match status" value="1"/>
</dbReference>
<keyword evidence="1" id="KW-0862">Zinc</keyword>
<accession>A0A6G1FU75</accession>
<feature type="region of interest" description="Disordered" evidence="2">
    <location>
        <begin position="450"/>
        <end position="478"/>
    </location>
</feature>
<organism evidence="4">
    <name type="scientific">Eremomyces bilateralis CBS 781.70</name>
    <dbReference type="NCBI Taxonomy" id="1392243"/>
    <lineage>
        <taxon>Eukaryota</taxon>
        <taxon>Fungi</taxon>
        <taxon>Dikarya</taxon>
        <taxon>Ascomycota</taxon>
        <taxon>Pezizomycotina</taxon>
        <taxon>Dothideomycetes</taxon>
        <taxon>Dothideomycetes incertae sedis</taxon>
        <taxon>Eremomycetales</taxon>
        <taxon>Eremomycetaceae</taxon>
        <taxon>Eremomyces</taxon>
    </lineage>
</organism>
<name>A0A6G1FU75_9PEZI</name>
<keyword evidence="1" id="KW-0863">Zinc-finger</keyword>
<dbReference type="GO" id="GO:0003676">
    <property type="term" value="F:nucleic acid binding"/>
    <property type="evidence" value="ECO:0007669"/>
    <property type="project" value="InterPro"/>
</dbReference>
<keyword evidence="1" id="KW-0479">Metal-binding</keyword>
<dbReference type="InterPro" id="IPR036875">
    <property type="entry name" value="Znf_CCHC_sf"/>
</dbReference>
<gene>
    <name evidence="4 6" type="ORF">P152DRAFT_165908</name>
</gene>
<dbReference type="GeneID" id="54414613"/>
<evidence type="ECO:0000313" key="5">
    <source>
        <dbReference type="Proteomes" id="UP000504638"/>
    </source>
</evidence>